<evidence type="ECO:0000313" key="7">
    <source>
        <dbReference type="EMBL" id="KAG5180677.1"/>
    </source>
</evidence>
<comment type="caution">
    <text evidence="7">The sequence shown here is derived from an EMBL/GenBank/DDBJ whole genome shotgun (WGS) entry which is preliminary data.</text>
</comment>
<keyword evidence="3" id="KW-0862">Zinc</keyword>
<name>A0A835YSA3_9STRA</name>
<evidence type="ECO:0000256" key="1">
    <source>
        <dbReference type="ARBA" id="ARBA00022723"/>
    </source>
</evidence>
<dbReference type="SUPFAM" id="SSF57850">
    <property type="entry name" value="RING/U-box"/>
    <property type="match status" value="1"/>
</dbReference>
<evidence type="ECO:0000259" key="6">
    <source>
        <dbReference type="PROSITE" id="PS50089"/>
    </source>
</evidence>
<dbReference type="InterPro" id="IPR000626">
    <property type="entry name" value="Ubiquitin-like_dom"/>
</dbReference>
<reference evidence="7" key="1">
    <citation type="submission" date="2021-02" db="EMBL/GenBank/DDBJ databases">
        <title>First Annotated Genome of the Yellow-green Alga Tribonema minus.</title>
        <authorList>
            <person name="Mahan K.M."/>
        </authorList>
    </citation>
    <scope>NUCLEOTIDE SEQUENCE</scope>
    <source>
        <strain evidence="7">UTEX B ZZ1240</strain>
    </source>
</reference>
<feature type="domain" description="RING-type" evidence="6">
    <location>
        <begin position="230"/>
        <end position="276"/>
    </location>
</feature>
<dbReference type="SUPFAM" id="SSF54236">
    <property type="entry name" value="Ubiquitin-like"/>
    <property type="match status" value="1"/>
</dbReference>
<dbReference type="SMART" id="SM00184">
    <property type="entry name" value="RING"/>
    <property type="match status" value="1"/>
</dbReference>
<gene>
    <name evidence="7" type="ORF">JKP88DRAFT_166322</name>
</gene>
<evidence type="ECO:0000313" key="8">
    <source>
        <dbReference type="Proteomes" id="UP000664859"/>
    </source>
</evidence>
<dbReference type="Gene3D" id="3.30.40.10">
    <property type="entry name" value="Zinc/RING finger domain, C3HC4 (zinc finger)"/>
    <property type="match status" value="1"/>
</dbReference>
<feature type="domain" description="Ubiquitin-like" evidence="5">
    <location>
        <begin position="6"/>
        <end position="41"/>
    </location>
</feature>
<evidence type="ECO:0000256" key="3">
    <source>
        <dbReference type="ARBA" id="ARBA00022833"/>
    </source>
</evidence>
<sequence length="288" mass="31184">MARTLVHEVKQTIQRTEGFPPEQQRLIWSGKELKDSRSLRQHFMFPGPDNIHPPTLQLIPRLRGGGSLSGGMFADVADANGISRIAFSETAPEWRIACEGLNIEGLCSNAECAAHGQMVIHKIGMGAFALGGACACPLCVAPIVPLTCAFHRCVWMFEGVKADGGASLSTAWREAGDSYERFNTGTEGTSSGAMVEWERFMLIAKGRKFTCARAADTEDASSNGTQLDDCAVCLEPLRTRRAPFVKTPCGHLYHKACLTAWQRCSSAGSGRCPMCRADLCVLRIGEAD</sequence>
<dbReference type="InterPro" id="IPR001841">
    <property type="entry name" value="Znf_RING"/>
</dbReference>
<dbReference type="PROSITE" id="PS50089">
    <property type="entry name" value="ZF_RING_2"/>
    <property type="match status" value="1"/>
</dbReference>
<organism evidence="7 8">
    <name type="scientific">Tribonema minus</name>
    <dbReference type="NCBI Taxonomy" id="303371"/>
    <lineage>
        <taxon>Eukaryota</taxon>
        <taxon>Sar</taxon>
        <taxon>Stramenopiles</taxon>
        <taxon>Ochrophyta</taxon>
        <taxon>PX clade</taxon>
        <taxon>Xanthophyceae</taxon>
        <taxon>Tribonematales</taxon>
        <taxon>Tribonemataceae</taxon>
        <taxon>Tribonema</taxon>
    </lineage>
</organism>
<dbReference type="OrthoDB" id="428577at2759"/>
<keyword evidence="8" id="KW-1185">Reference proteome</keyword>
<dbReference type="AlphaFoldDB" id="A0A835YSA3"/>
<dbReference type="Pfam" id="PF00240">
    <property type="entry name" value="ubiquitin"/>
    <property type="match status" value="1"/>
</dbReference>
<dbReference type="EMBL" id="JAFCMP010000368">
    <property type="protein sequence ID" value="KAG5180677.1"/>
    <property type="molecule type" value="Genomic_DNA"/>
</dbReference>
<proteinExistence type="predicted"/>
<evidence type="ECO:0000256" key="2">
    <source>
        <dbReference type="ARBA" id="ARBA00022771"/>
    </source>
</evidence>
<dbReference type="PANTHER" id="PTHR45969">
    <property type="entry name" value="RING ZINC FINGER PROTEIN-RELATED"/>
    <property type="match status" value="1"/>
</dbReference>
<dbReference type="Gene3D" id="3.10.20.90">
    <property type="entry name" value="Phosphatidylinositol 3-kinase Catalytic Subunit, Chain A, domain 1"/>
    <property type="match status" value="1"/>
</dbReference>
<protein>
    <submittedName>
        <fullName evidence="7">Uncharacterized protein</fullName>
    </submittedName>
</protein>
<dbReference type="Pfam" id="PF13639">
    <property type="entry name" value="zf-RING_2"/>
    <property type="match status" value="1"/>
</dbReference>
<accession>A0A835YSA3</accession>
<dbReference type="Proteomes" id="UP000664859">
    <property type="component" value="Unassembled WGS sequence"/>
</dbReference>
<dbReference type="CDD" id="cd16448">
    <property type="entry name" value="RING-H2"/>
    <property type="match status" value="1"/>
</dbReference>
<evidence type="ECO:0000259" key="5">
    <source>
        <dbReference type="PROSITE" id="PS50053"/>
    </source>
</evidence>
<dbReference type="GO" id="GO:0008270">
    <property type="term" value="F:zinc ion binding"/>
    <property type="evidence" value="ECO:0007669"/>
    <property type="project" value="UniProtKB-KW"/>
</dbReference>
<dbReference type="InterPro" id="IPR029071">
    <property type="entry name" value="Ubiquitin-like_domsf"/>
</dbReference>
<dbReference type="PROSITE" id="PS50053">
    <property type="entry name" value="UBIQUITIN_2"/>
    <property type="match status" value="1"/>
</dbReference>
<evidence type="ECO:0000256" key="4">
    <source>
        <dbReference type="PROSITE-ProRule" id="PRU00175"/>
    </source>
</evidence>
<keyword evidence="1" id="KW-0479">Metal-binding</keyword>
<dbReference type="InterPro" id="IPR013083">
    <property type="entry name" value="Znf_RING/FYVE/PHD"/>
</dbReference>
<keyword evidence="2 4" id="KW-0863">Zinc-finger</keyword>